<dbReference type="Proteomes" id="UP000305282">
    <property type="component" value="Unassembled WGS sequence"/>
</dbReference>
<dbReference type="AlphaFoldDB" id="A0A4S5EQJ6"/>
<protein>
    <recommendedName>
        <fullName evidence="3">UvrD-like helicase C-terminal domain-containing protein</fullName>
    </recommendedName>
</protein>
<name>A0A4S5EQJ6_9ACTN</name>
<reference evidence="1 2" key="1">
    <citation type="submission" date="2019-04" db="EMBL/GenBank/DDBJ databases">
        <title>Draft genome sequences for three unisolated Alnus-infective Frankia Sp+ strains, AgTrS, AiOr and AvVan, the first sequenced Frankia strains able to sporulate in-planta.</title>
        <authorList>
            <person name="Bethencourt L."/>
            <person name="Vautrin F."/>
            <person name="Taib N."/>
            <person name="Dubost A."/>
            <person name="Castro-Garcia L."/>
            <person name="Imbaud O."/>
            <person name="Abrouk D."/>
            <person name="Fournier P."/>
            <person name="Briolay J."/>
            <person name="Nguyen A."/>
            <person name="Normand P."/>
            <person name="Fernandez M.P."/>
            <person name="Brochier-Armanet C."/>
            <person name="Herrera-Belaroussi A."/>
        </authorList>
    </citation>
    <scope>NUCLEOTIDE SEQUENCE [LARGE SCALE GENOMIC DNA]</scope>
    <source>
        <strain evidence="1 2">AvVan</strain>
    </source>
</reference>
<evidence type="ECO:0000313" key="1">
    <source>
        <dbReference type="EMBL" id="THJ74300.1"/>
    </source>
</evidence>
<comment type="caution">
    <text evidence="1">The sequence shown here is derived from an EMBL/GenBank/DDBJ whole genome shotgun (WGS) entry which is preliminary data.</text>
</comment>
<accession>A0A4S5EQJ6</accession>
<evidence type="ECO:0000313" key="2">
    <source>
        <dbReference type="Proteomes" id="UP000305282"/>
    </source>
</evidence>
<feature type="non-terminal residue" evidence="1">
    <location>
        <position position="1"/>
    </location>
</feature>
<dbReference type="EMBL" id="SSXH01000271">
    <property type="protein sequence ID" value="THJ74300.1"/>
    <property type="molecule type" value="Genomic_DNA"/>
</dbReference>
<sequence>AGEPHPRLGLRRLYVVLTRAVSELTVVHAEPLPAALRSPVPAAFDPPPGPIAADVPIITGT</sequence>
<keyword evidence="2" id="KW-1185">Reference proteome</keyword>
<organism evidence="1 2">
    <name type="scientific">Candidatus Frankia alpina</name>
    <dbReference type="NCBI Taxonomy" id="2699483"/>
    <lineage>
        <taxon>Bacteria</taxon>
        <taxon>Bacillati</taxon>
        <taxon>Actinomycetota</taxon>
        <taxon>Actinomycetes</taxon>
        <taxon>Frankiales</taxon>
        <taxon>Frankiaceae</taxon>
        <taxon>Frankia</taxon>
    </lineage>
</organism>
<evidence type="ECO:0008006" key="3">
    <source>
        <dbReference type="Google" id="ProtNLM"/>
    </source>
</evidence>
<proteinExistence type="predicted"/>
<gene>
    <name evidence="1" type="ORF">E7Y31_12225</name>
</gene>
<dbReference type="RefSeq" id="WP_136448271.1">
    <property type="nucleotide sequence ID" value="NZ_SSXH01000271.1"/>
</dbReference>